<dbReference type="PANTHER" id="PTHR12966">
    <property type="entry name" value="NADH DEHYDROGENASE UBIQUINONE 1 ALPHA SUBCOMPLEX SUBUNIT 13"/>
    <property type="match status" value="1"/>
</dbReference>
<evidence type="ECO:0000256" key="6">
    <source>
        <dbReference type="ARBA" id="ARBA00022792"/>
    </source>
</evidence>
<keyword evidence="7 11" id="KW-0249">Electron transport</keyword>
<dbReference type="EMBL" id="JALJOR010000002">
    <property type="protein sequence ID" value="KAK9824121.1"/>
    <property type="molecule type" value="Genomic_DNA"/>
</dbReference>
<comment type="similarity">
    <text evidence="2 11">Belongs to the complex I NDUFA13 subunit family.</text>
</comment>
<comment type="caution">
    <text evidence="13">The sequence shown here is derived from an EMBL/GenBank/DDBJ whole genome shotgun (WGS) entry which is preliminary data.</text>
</comment>
<organism evidence="13 14">
    <name type="scientific">[Myrmecia] bisecta</name>
    <dbReference type="NCBI Taxonomy" id="41462"/>
    <lineage>
        <taxon>Eukaryota</taxon>
        <taxon>Viridiplantae</taxon>
        <taxon>Chlorophyta</taxon>
        <taxon>core chlorophytes</taxon>
        <taxon>Trebouxiophyceae</taxon>
        <taxon>Trebouxiales</taxon>
        <taxon>Trebouxiaceae</taxon>
        <taxon>Myrmecia</taxon>
    </lineage>
</organism>
<gene>
    <name evidence="13" type="ORF">WJX72_007907</name>
</gene>
<name>A0AAW1QSJ3_9CHLO</name>
<evidence type="ECO:0000256" key="12">
    <source>
        <dbReference type="SAM" id="MobiDB-lite"/>
    </source>
</evidence>
<evidence type="ECO:0000256" key="5">
    <source>
        <dbReference type="ARBA" id="ARBA00022692"/>
    </source>
</evidence>
<feature type="transmembrane region" description="Helical" evidence="11">
    <location>
        <begin position="45"/>
        <end position="62"/>
    </location>
</feature>
<keyword evidence="6 11" id="KW-0999">Mitochondrion inner membrane</keyword>
<comment type="subcellular location">
    <subcellularLocation>
        <location evidence="1 11">Mitochondrion inner membrane</location>
        <topology evidence="1 11">Single-pass membrane protein</topology>
        <orientation evidence="1 11">Matrix side</orientation>
    </subcellularLocation>
</comment>
<evidence type="ECO:0000256" key="8">
    <source>
        <dbReference type="ARBA" id="ARBA00022989"/>
    </source>
</evidence>
<evidence type="ECO:0000256" key="4">
    <source>
        <dbReference type="ARBA" id="ARBA00022660"/>
    </source>
</evidence>
<dbReference type="Proteomes" id="UP001489004">
    <property type="component" value="Unassembled WGS sequence"/>
</dbReference>
<evidence type="ECO:0000256" key="2">
    <source>
        <dbReference type="ARBA" id="ARBA00007312"/>
    </source>
</evidence>
<keyword evidence="8 11" id="KW-1133">Transmembrane helix</keyword>
<dbReference type="GO" id="GO:0045271">
    <property type="term" value="C:respiratory chain complex I"/>
    <property type="evidence" value="ECO:0007669"/>
    <property type="project" value="UniProtKB-UniRule"/>
</dbReference>
<dbReference type="Pfam" id="PF06212">
    <property type="entry name" value="GRIM-19"/>
    <property type="match status" value="1"/>
</dbReference>
<reference evidence="13 14" key="1">
    <citation type="journal article" date="2024" name="Nat. Commun.">
        <title>Phylogenomics reveals the evolutionary origins of lichenization in chlorophyte algae.</title>
        <authorList>
            <person name="Puginier C."/>
            <person name="Libourel C."/>
            <person name="Otte J."/>
            <person name="Skaloud P."/>
            <person name="Haon M."/>
            <person name="Grisel S."/>
            <person name="Petersen M."/>
            <person name="Berrin J.G."/>
            <person name="Delaux P.M."/>
            <person name="Dal Grande F."/>
            <person name="Keller J."/>
        </authorList>
    </citation>
    <scope>NUCLEOTIDE SEQUENCE [LARGE SCALE GENOMIC DNA]</scope>
    <source>
        <strain evidence="13 14">SAG 2043</strain>
    </source>
</reference>
<evidence type="ECO:0000256" key="1">
    <source>
        <dbReference type="ARBA" id="ARBA00004298"/>
    </source>
</evidence>
<evidence type="ECO:0000256" key="11">
    <source>
        <dbReference type="RuleBase" id="RU368034"/>
    </source>
</evidence>
<evidence type="ECO:0000256" key="7">
    <source>
        <dbReference type="ARBA" id="ARBA00022982"/>
    </source>
</evidence>
<evidence type="ECO:0000256" key="3">
    <source>
        <dbReference type="ARBA" id="ARBA00022448"/>
    </source>
</evidence>
<evidence type="ECO:0000256" key="9">
    <source>
        <dbReference type="ARBA" id="ARBA00023128"/>
    </source>
</evidence>
<keyword evidence="5 11" id="KW-0812">Transmembrane</keyword>
<evidence type="ECO:0000313" key="14">
    <source>
        <dbReference type="Proteomes" id="UP001489004"/>
    </source>
</evidence>
<keyword evidence="10 11" id="KW-0472">Membrane</keyword>
<protein>
    <recommendedName>
        <fullName evidence="11">NADH dehydrogenase [ubiquinone] 1 alpha subcomplex subunit 13</fullName>
    </recommendedName>
</protein>
<dbReference type="PANTHER" id="PTHR12966:SF0">
    <property type="entry name" value="NADH DEHYDROGENASE [UBIQUINONE] 1 ALPHA SUBCOMPLEX SUBUNIT 13"/>
    <property type="match status" value="1"/>
</dbReference>
<accession>A0AAW1QSJ3</accession>
<dbReference type="GO" id="GO:0005743">
    <property type="term" value="C:mitochondrial inner membrane"/>
    <property type="evidence" value="ECO:0007669"/>
    <property type="project" value="UniProtKB-SubCell"/>
</dbReference>
<evidence type="ECO:0000256" key="10">
    <source>
        <dbReference type="ARBA" id="ARBA00023136"/>
    </source>
</evidence>
<comment type="function">
    <text evidence="11">Complex I functions in the transfer of electrons from NADH to the respiratory chain. Accessory subunit of the mitochondrial membrane respiratory chain NADH dehydrogenase (Complex I), that is believed not to be involved in catalysis.</text>
</comment>
<dbReference type="InterPro" id="IPR009346">
    <property type="entry name" value="GRIM-19"/>
</dbReference>
<keyword evidence="9 11" id="KW-0496">Mitochondrion</keyword>
<keyword evidence="14" id="KW-1185">Reference proteome</keyword>
<proteinExistence type="inferred from homology"/>
<dbReference type="AlphaFoldDB" id="A0AAW1QSJ3"/>
<keyword evidence="4 11" id="KW-0679">Respiratory chain</keyword>
<keyword evidence="3 11" id="KW-0813">Transport</keyword>
<evidence type="ECO:0000313" key="13">
    <source>
        <dbReference type="EMBL" id="KAK9824121.1"/>
    </source>
</evidence>
<sequence length="146" mass="16452">MTETLRRGYPGMKSVKDMPVVQDGPPPGGFPSVRYARRIPSTGPTGFTLFAVGAVVMAYGFVKVGETNKYHRALTREKVEARTALYPTLQAEEDRRWIRHRDEVLEREAEIMKDVPGWKVGESVYHGKRWMPPAKPVGVWNDAIAP</sequence>
<feature type="region of interest" description="Disordered" evidence="12">
    <location>
        <begin position="1"/>
        <end position="24"/>
    </location>
</feature>